<gene>
    <name evidence="1" type="ordered locus">Varpa_1834</name>
</gene>
<dbReference type="KEGG" id="vpe:Varpa_1834"/>
<dbReference type="Proteomes" id="UP000008917">
    <property type="component" value="Chromosome"/>
</dbReference>
<evidence type="ECO:0008006" key="3">
    <source>
        <dbReference type="Google" id="ProtNLM"/>
    </source>
</evidence>
<proteinExistence type="predicted"/>
<organism evidence="1 2">
    <name type="scientific">Variovorax paradoxus (strain EPS)</name>
    <dbReference type="NCBI Taxonomy" id="595537"/>
    <lineage>
        <taxon>Bacteria</taxon>
        <taxon>Pseudomonadati</taxon>
        <taxon>Pseudomonadota</taxon>
        <taxon>Betaproteobacteria</taxon>
        <taxon>Burkholderiales</taxon>
        <taxon>Comamonadaceae</taxon>
        <taxon>Variovorax</taxon>
    </lineage>
</organism>
<dbReference type="AlphaFoldDB" id="E6V7N1"/>
<reference evidence="2" key="1">
    <citation type="submission" date="2010-12" db="EMBL/GenBank/DDBJ databases">
        <title>Complete sequence of Variovorax paradoxus EPS.</title>
        <authorList>
            <consortium name="US DOE Joint Genome Institute"/>
            <person name="Lucas S."/>
            <person name="Copeland A."/>
            <person name="Lapidus A."/>
            <person name="Cheng J.-F."/>
            <person name="Goodwin L."/>
            <person name="Pitluck S."/>
            <person name="Teshima H."/>
            <person name="Detter J.C."/>
            <person name="Han C."/>
            <person name="Tapia R."/>
            <person name="Land M."/>
            <person name="Hauser L."/>
            <person name="Kyrpides N."/>
            <person name="Ivanova N."/>
            <person name="Ovchinnikova G."/>
            <person name="Orwin P."/>
            <person name="Han J.-I.G."/>
            <person name="Woyke T."/>
        </authorList>
    </citation>
    <scope>NUCLEOTIDE SEQUENCE [LARGE SCALE GENOMIC DNA]</scope>
    <source>
        <strain evidence="2">EPS</strain>
    </source>
</reference>
<reference evidence="1 2" key="2">
    <citation type="journal article" date="2013" name="Genome Announc.">
        <title>Genome of the Root-Associated Plant Growth-Promoting Bacterium Variovorax paradoxus Strain EPS.</title>
        <authorList>
            <person name="Han J.I."/>
            <person name="Spain J.C."/>
            <person name="Leadbetter J.R."/>
            <person name="Ovchinnikova G."/>
            <person name="Goodwin L.A."/>
            <person name="Han C.S."/>
            <person name="Woyke T."/>
            <person name="Davenport K.W."/>
            <person name="Orwin P.M."/>
        </authorList>
    </citation>
    <scope>NUCLEOTIDE SEQUENCE [LARGE SCALE GENOMIC DNA]</scope>
    <source>
        <strain evidence="1 2">EPS</strain>
    </source>
</reference>
<dbReference type="EMBL" id="CP002417">
    <property type="protein sequence ID" value="ADU36044.1"/>
    <property type="molecule type" value="Genomic_DNA"/>
</dbReference>
<dbReference type="HOGENOM" id="CLU_069305_0_0_4"/>
<dbReference type="STRING" id="595537.Varpa_1834"/>
<name>E6V7N1_VARPE</name>
<evidence type="ECO:0000313" key="2">
    <source>
        <dbReference type="Proteomes" id="UP000008917"/>
    </source>
</evidence>
<dbReference type="eggNOG" id="ENOG50334DS">
    <property type="taxonomic scope" value="Bacteria"/>
</dbReference>
<evidence type="ECO:0000313" key="1">
    <source>
        <dbReference type="EMBL" id="ADU36044.1"/>
    </source>
</evidence>
<protein>
    <recommendedName>
        <fullName evidence="3">Peptidase</fullName>
    </recommendedName>
</protein>
<accession>E6V7N1</accession>
<sequence>MRMSASGAVAPAIQLPWKQLFAGGTLACAACVPSVSAQELKDIPECRTSRNQHRLKLEQKYEFNGIRVFYTQAGPHALYTGADLNRNGVPDMVEDAALHLDTVRQIFNRNGFRDPLDSPRFRHAESIDIDFLNFDVYSPEITDKRGLSFSGVIRYPGSRIRADKCSISMAINSSLKGNHERVKDYLIPHELFHLYQYGYTMFRASWFLEGMAKWAEWVTLAENDRNPKLWSTPLPASAQELNERVFLNPNPYDVRHFWNRLAELAKKKEFPMIVPPDVRDRRFADGTPVIRDNIWRGRALMLKILEGLDAEDDAAAHENKSQPYAWANEEQRNTAHNPRLMKVVQRALASYGIAGAEVRQFLAIDPAASN</sequence>